<dbReference type="HOGENOM" id="CLU_116900_0_0_1"/>
<evidence type="ECO:0000256" key="1">
    <source>
        <dbReference type="SAM" id="SignalP"/>
    </source>
</evidence>
<feature type="signal peptide" evidence="1">
    <location>
        <begin position="1"/>
        <end position="19"/>
    </location>
</feature>
<dbReference type="PANTHER" id="PTHR20898">
    <property type="entry name" value="DAEDALUS ON 3-RELATED-RELATED"/>
    <property type="match status" value="1"/>
</dbReference>
<keyword evidence="1" id="KW-0732">Signal</keyword>
<dbReference type="InterPro" id="IPR010512">
    <property type="entry name" value="DUF1091"/>
</dbReference>
<feature type="chain" id="PRO_5002809031" evidence="1">
    <location>
        <begin position="20"/>
        <end position="200"/>
    </location>
</feature>
<accession>B4HPZ5</accession>
<gene>
    <name evidence="2" type="primary">Dsec\GM21437</name>
    <name evidence="2" type="ORF">Dsec_GM21437</name>
</gene>
<dbReference type="KEGG" id="dse:6608931"/>
<dbReference type="SMART" id="SM00697">
    <property type="entry name" value="DM8"/>
    <property type="match status" value="1"/>
</dbReference>
<evidence type="ECO:0000313" key="2">
    <source>
        <dbReference type="EMBL" id="EDW47658.1"/>
    </source>
</evidence>
<dbReference type="Pfam" id="PF06477">
    <property type="entry name" value="DUF1091"/>
    <property type="match status" value="1"/>
</dbReference>
<dbReference type="STRING" id="7238.B4HPZ5"/>
<organism evidence="3">
    <name type="scientific">Drosophila sechellia</name>
    <name type="common">Fruit fly</name>
    <dbReference type="NCBI Taxonomy" id="7238"/>
    <lineage>
        <taxon>Eukaryota</taxon>
        <taxon>Metazoa</taxon>
        <taxon>Ecdysozoa</taxon>
        <taxon>Arthropoda</taxon>
        <taxon>Hexapoda</taxon>
        <taxon>Insecta</taxon>
        <taxon>Pterygota</taxon>
        <taxon>Neoptera</taxon>
        <taxon>Endopterygota</taxon>
        <taxon>Diptera</taxon>
        <taxon>Brachycera</taxon>
        <taxon>Muscomorpha</taxon>
        <taxon>Ephydroidea</taxon>
        <taxon>Drosophilidae</taxon>
        <taxon>Drosophila</taxon>
        <taxon>Sophophora</taxon>
    </lineage>
</organism>
<dbReference type="OMA" id="ETNWMAN"/>
<proteinExistence type="predicted"/>
<evidence type="ECO:0000313" key="3">
    <source>
        <dbReference type="Proteomes" id="UP000001292"/>
    </source>
</evidence>
<dbReference type="AlphaFoldDB" id="B4HPZ5"/>
<dbReference type="PhylomeDB" id="B4HPZ5"/>
<dbReference type="EMBL" id="CH480816">
    <property type="protein sequence ID" value="EDW47658.1"/>
    <property type="molecule type" value="Genomic_DNA"/>
</dbReference>
<reference evidence="2 3" key="1">
    <citation type="journal article" date="2007" name="Nature">
        <title>Evolution of genes and genomes on the Drosophila phylogeny.</title>
        <authorList>
            <consortium name="Drosophila 12 Genomes Consortium"/>
            <person name="Clark A.G."/>
            <person name="Eisen M.B."/>
            <person name="Smith D.R."/>
            <person name="Bergman C.M."/>
            <person name="Oliver B."/>
            <person name="Markow T.A."/>
            <person name="Kaufman T.C."/>
            <person name="Kellis M."/>
            <person name="Gelbart W."/>
            <person name="Iyer V.N."/>
            <person name="Pollard D.A."/>
            <person name="Sackton T.B."/>
            <person name="Larracuente A.M."/>
            <person name="Singh N.D."/>
            <person name="Abad J.P."/>
            <person name="Abt D.N."/>
            <person name="Adryan B."/>
            <person name="Aguade M."/>
            <person name="Akashi H."/>
            <person name="Anderson W.W."/>
            <person name="Aquadro C.F."/>
            <person name="Ardell D.H."/>
            <person name="Arguello R."/>
            <person name="Artieri C.G."/>
            <person name="Barbash D.A."/>
            <person name="Barker D."/>
            <person name="Barsanti P."/>
            <person name="Batterham P."/>
            <person name="Batzoglou S."/>
            <person name="Begun D."/>
            <person name="Bhutkar A."/>
            <person name="Blanco E."/>
            <person name="Bosak S.A."/>
            <person name="Bradley R.K."/>
            <person name="Brand A.D."/>
            <person name="Brent M.R."/>
            <person name="Brooks A.N."/>
            <person name="Brown R.H."/>
            <person name="Butlin R.K."/>
            <person name="Caggese C."/>
            <person name="Calvi B.R."/>
            <person name="Bernardo de Carvalho A."/>
            <person name="Caspi A."/>
            <person name="Castrezana S."/>
            <person name="Celniker S.E."/>
            <person name="Chang J.L."/>
            <person name="Chapple C."/>
            <person name="Chatterji S."/>
            <person name="Chinwalla A."/>
            <person name="Civetta A."/>
            <person name="Clifton S.W."/>
            <person name="Comeron J.M."/>
            <person name="Costello J.C."/>
            <person name="Coyne J.A."/>
            <person name="Daub J."/>
            <person name="David R.G."/>
            <person name="Delcher A.L."/>
            <person name="Delehaunty K."/>
            <person name="Do C.B."/>
            <person name="Ebling H."/>
            <person name="Edwards K."/>
            <person name="Eickbush T."/>
            <person name="Evans J.D."/>
            <person name="Filipski A."/>
            <person name="Findeiss S."/>
            <person name="Freyhult E."/>
            <person name="Fulton L."/>
            <person name="Fulton R."/>
            <person name="Garcia A.C."/>
            <person name="Gardiner A."/>
            <person name="Garfield D.A."/>
            <person name="Garvin B.E."/>
            <person name="Gibson G."/>
            <person name="Gilbert D."/>
            <person name="Gnerre S."/>
            <person name="Godfrey J."/>
            <person name="Good R."/>
            <person name="Gotea V."/>
            <person name="Gravely B."/>
            <person name="Greenberg A.J."/>
            <person name="Griffiths-Jones S."/>
            <person name="Gross S."/>
            <person name="Guigo R."/>
            <person name="Gustafson E.A."/>
            <person name="Haerty W."/>
            <person name="Hahn M.W."/>
            <person name="Halligan D.L."/>
            <person name="Halpern A.L."/>
            <person name="Halter G.M."/>
            <person name="Han M.V."/>
            <person name="Heger A."/>
            <person name="Hillier L."/>
            <person name="Hinrichs A.S."/>
            <person name="Holmes I."/>
            <person name="Hoskins R.A."/>
            <person name="Hubisz M.J."/>
            <person name="Hultmark D."/>
            <person name="Huntley M.A."/>
            <person name="Jaffe D.B."/>
            <person name="Jagadeeshan S."/>
            <person name="Jeck W.R."/>
            <person name="Johnson J."/>
            <person name="Jones C.D."/>
            <person name="Jordan W.C."/>
            <person name="Karpen G.H."/>
            <person name="Kataoka E."/>
            <person name="Keightley P.D."/>
            <person name="Kheradpour P."/>
            <person name="Kirkness E.F."/>
            <person name="Koerich L.B."/>
            <person name="Kristiansen K."/>
            <person name="Kudrna D."/>
            <person name="Kulathinal R.J."/>
            <person name="Kumar S."/>
            <person name="Kwok R."/>
            <person name="Lander E."/>
            <person name="Langley C.H."/>
            <person name="Lapoint R."/>
            <person name="Lazzaro B.P."/>
            <person name="Lee S.J."/>
            <person name="Levesque L."/>
            <person name="Li R."/>
            <person name="Lin C.F."/>
            <person name="Lin M.F."/>
            <person name="Lindblad-Toh K."/>
            <person name="Llopart A."/>
            <person name="Long M."/>
            <person name="Low L."/>
            <person name="Lozovsky E."/>
            <person name="Lu J."/>
            <person name="Luo M."/>
            <person name="Machado C.A."/>
            <person name="Makalowski W."/>
            <person name="Marzo M."/>
            <person name="Matsuda M."/>
            <person name="Matzkin L."/>
            <person name="McAllister B."/>
            <person name="McBride C.S."/>
            <person name="McKernan B."/>
            <person name="McKernan K."/>
            <person name="Mendez-Lago M."/>
            <person name="Minx P."/>
            <person name="Mollenhauer M.U."/>
            <person name="Montooth K."/>
            <person name="Mount S.M."/>
            <person name="Mu X."/>
            <person name="Myers E."/>
            <person name="Negre B."/>
            <person name="Newfeld S."/>
            <person name="Nielsen R."/>
            <person name="Noor M.A."/>
            <person name="O'Grady P."/>
            <person name="Pachter L."/>
            <person name="Papaceit M."/>
            <person name="Parisi M.J."/>
            <person name="Parisi M."/>
            <person name="Parts L."/>
            <person name="Pedersen J.S."/>
            <person name="Pesole G."/>
            <person name="Phillippy A.M."/>
            <person name="Ponting C.P."/>
            <person name="Pop M."/>
            <person name="Porcelli D."/>
            <person name="Powell J.R."/>
            <person name="Prohaska S."/>
            <person name="Pruitt K."/>
            <person name="Puig M."/>
            <person name="Quesneville H."/>
            <person name="Ram K.R."/>
            <person name="Rand D."/>
            <person name="Rasmussen M.D."/>
            <person name="Reed L.K."/>
            <person name="Reenan R."/>
            <person name="Reily A."/>
            <person name="Remington K.A."/>
            <person name="Rieger T.T."/>
            <person name="Ritchie M.G."/>
            <person name="Robin C."/>
            <person name="Rogers Y.H."/>
            <person name="Rohde C."/>
            <person name="Rozas J."/>
            <person name="Rubenfield M.J."/>
            <person name="Ruiz A."/>
            <person name="Russo S."/>
            <person name="Salzberg S.L."/>
            <person name="Sanchez-Gracia A."/>
            <person name="Saranga D.J."/>
            <person name="Sato H."/>
            <person name="Schaeffer S.W."/>
            <person name="Schatz M.C."/>
            <person name="Schlenke T."/>
            <person name="Schwartz R."/>
            <person name="Segarra C."/>
            <person name="Singh R.S."/>
            <person name="Sirot L."/>
            <person name="Sirota M."/>
            <person name="Sisneros N.B."/>
            <person name="Smith C.D."/>
            <person name="Smith T.F."/>
            <person name="Spieth J."/>
            <person name="Stage D.E."/>
            <person name="Stark A."/>
            <person name="Stephan W."/>
            <person name="Strausberg R.L."/>
            <person name="Strempel S."/>
            <person name="Sturgill D."/>
            <person name="Sutton G."/>
            <person name="Sutton G.G."/>
            <person name="Tao W."/>
            <person name="Teichmann S."/>
            <person name="Tobari Y.N."/>
            <person name="Tomimura Y."/>
            <person name="Tsolas J.M."/>
            <person name="Valente V.L."/>
            <person name="Venter E."/>
            <person name="Venter J.C."/>
            <person name="Vicario S."/>
            <person name="Vieira F.G."/>
            <person name="Vilella A.J."/>
            <person name="Villasante A."/>
            <person name="Walenz B."/>
            <person name="Wang J."/>
            <person name="Wasserman M."/>
            <person name="Watts T."/>
            <person name="Wilson D."/>
            <person name="Wilson R.K."/>
            <person name="Wing R.A."/>
            <person name="Wolfner M.F."/>
            <person name="Wong A."/>
            <person name="Wong G.K."/>
            <person name="Wu C.I."/>
            <person name="Wu G."/>
            <person name="Yamamoto D."/>
            <person name="Yang H.P."/>
            <person name="Yang S.P."/>
            <person name="Yorke J.A."/>
            <person name="Yoshida K."/>
            <person name="Zdobnov E."/>
            <person name="Zhang P."/>
            <person name="Zhang Y."/>
            <person name="Zimin A.V."/>
            <person name="Baldwin J."/>
            <person name="Abdouelleil A."/>
            <person name="Abdulkadir J."/>
            <person name="Abebe A."/>
            <person name="Abera B."/>
            <person name="Abreu J."/>
            <person name="Acer S.C."/>
            <person name="Aftuck L."/>
            <person name="Alexander A."/>
            <person name="An P."/>
            <person name="Anderson E."/>
            <person name="Anderson S."/>
            <person name="Arachi H."/>
            <person name="Azer M."/>
            <person name="Bachantsang P."/>
            <person name="Barry A."/>
            <person name="Bayul T."/>
            <person name="Berlin A."/>
            <person name="Bessette D."/>
            <person name="Bloom T."/>
            <person name="Blye J."/>
            <person name="Boguslavskiy L."/>
            <person name="Bonnet C."/>
            <person name="Boukhgalter B."/>
            <person name="Bourzgui I."/>
            <person name="Brown A."/>
            <person name="Cahill P."/>
            <person name="Channer S."/>
            <person name="Cheshatsang Y."/>
            <person name="Chuda L."/>
            <person name="Citroen M."/>
            <person name="Collymore A."/>
            <person name="Cooke P."/>
            <person name="Costello M."/>
            <person name="D'Aco K."/>
            <person name="Daza R."/>
            <person name="De Haan G."/>
            <person name="DeGray S."/>
            <person name="DeMaso C."/>
            <person name="Dhargay N."/>
            <person name="Dooley K."/>
            <person name="Dooley E."/>
            <person name="Doricent M."/>
            <person name="Dorje P."/>
            <person name="Dorjee K."/>
            <person name="Dupes A."/>
            <person name="Elong R."/>
            <person name="Falk J."/>
            <person name="Farina A."/>
            <person name="Faro S."/>
            <person name="Ferguson D."/>
            <person name="Fisher S."/>
            <person name="Foley C.D."/>
            <person name="Franke A."/>
            <person name="Friedrich D."/>
            <person name="Gadbois L."/>
            <person name="Gearin G."/>
            <person name="Gearin C.R."/>
            <person name="Giannoukos G."/>
            <person name="Goode T."/>
            <person name="Graham J."/>
            <person name="Grandbois E."/>
            <person name="Grewal S."/>
            <person name="Gyaltsen K."/>
            <person name="Hafez N."/>
            <person name="Hagos B."/>
            <person name="Hall J."/>
            <person name="Henson C."/>
            <person name="Hollinger A."/>
            <person name="Honan T."/>
            <person name="Huard M.D."/>
            <person name="Hughes L."/>
            <person name="Hurhula B."/>
            <person name="Husby M.E."/>
            <person name="Kamat A."/>
            <person name="Kanga B."/>
            <person name="Kashin S."/>
            <person name="Khazanovich D."/>
            <person name="Kisner P."/>
            <person name="Lance K."/>
            <person name="Lara M."/>
            <person name="Lee W."/>
            <person name="Lennon N."/>
            <person name="Letendre F."/>
            <person name="LeVine R."/>
            <person name="Lipovsky A."/>
            <person name="Liu X."/>
            <person name="Liu J."/>
            <person name="Liu S."/>
            <person name="Lokyitsang T."/>
            <person name="Lokyitsang Y."/>
            <person name="Lubonja R."/>
            <person name="Lui A."/>
            <person name="MacDonald P."/>
            <person name="Magnisalis V."/>
            <person name="Maru K."/>
            <person name="Matthews C."/>
            <person name="McCusker W."/>
            <person name="McDonough S."/>
            <person name="Mehta T."/>
            <person name="Meldrim J."/>
            <person name="Meneus L."/>
            <person name="Mihai O."/>
            <person name="Mihalev A."/>
            <person name="Mihova T."/>
            <person name="Mittelman R."/>
            <person name="Mlenga V."/>
            <person name="Montmayeur A."/>
            <person name="Mulrain L."/>
            <person name="Navidi A."/>
            <person name="Naylor J."/>
            <person name="Negash T."/>
            <person name="Nguyen T."/>
            <person name="Nguyen N."/>
            <person name="Nicol R."/>
            <person name="Norbu C."/>
            <person name="Norbu N."/>
            <person name="Novod N."/>
            <person name="O'Neill B."/>
            <person name="Osman S."/>
            <person name="Markiewicz E."/>
            <person name="Oyono O.L."/>
            <person name="Patti C."/>
            <person name="Phunkhang P."/>
            <person name="Pierre F."/>
            <person name="Priest M."/>
            <person name="Raghuraman S."/>
            <person name="Rege F."/>
            <person name="Reyes R."/>
            <person name="Rise C."/>
            <person name="Rogov P."/>
            <person name="Ross K."/>
            <person name="Ryan E."/>
            <person name="Settipalli S."/>
            <person name="Shea T."/>
            <person name="Sherpa N."/>
            <person name="Shi L."/>
            <person name="Shih D."/>
            <person name="Sparrow T."/>
            <person name="Spaulding J."/>
            <person name="Stalker J."/>
            <person name="Stange-Thomann N."/>
            <person name="Stavropoulos S."/>
            <person name="Stone C."/>
            <person name="Strader C."/>
            <person name="Tesfaye S."/>
            <person name="Thomson T."/>
            <person name="Thoulutsang Y."/>
            <person name="Thoulutsang D."/>
            <person name="Topham K."/>
            <person name="Topping I."/>
            <person name="Tsamla T."/>
            <person name="Vassiliev H."/>
            <person name="Vo A."/>
            <person name="Wangchuk T."/>
            <person name="Wangdi T."/>
            <person name="Weiand M."/>
            <person name="Wilkinson J."/>
            <person name="Wilson A."/>
            <person name="Yadav S."/>
            <person name="Young G."/>
            <person name="Yu Q."/>
            <person name="Zembek L."/>
            <person name="Zhong D."/>
            <person name="Zimmer A."/>
            <person name="Zwirko Z."/>
            <person name="Jaffe D.B."/>
            <person name="Alvarez P."/>
            <person name="Brockman W."/>
            <person name="Butler J."/>
            <person name="Chin C."/>
            <person name="Gnerre S."/>
            <person name="Grabherr M."/>
            <person name="Kleber M."/>
            <person name="Mauceli E."/>
            <person name="MacCallum I."/>
        </authorList>
    </citation>
    <scope>NUCLEOTIDE SEQUENCE [LARGE SCALE GENOMIC DNA]</scope>
    <source>
        <strain evidence="3">Rob3c / Tucson 14021-0248.25</strain>
    </source>
</reference>
<protein>
    <submittedName>
        <fullName evidence="2">GM21437</fullName>
    </submittedName>
</protein>
<dbReference type="Proteomes" id="UP000001292">
    <property type="component" value="Unassembled WGS sequence"/>
</dbReference>
<name>B4HPZ5_DROSE</name>
<keyword evidence="3" id="KW-1185">Reference proteome</keyword>
<dbReference type="PANTHER" id="PTHR20898:SF0">
    <property type="entry name" value="DAEDALUS ON 3-RELATED"/>
    <property type="match status" value="1"/>
</dbReference>
<sequence length="200" mass="23754">MHFSVGFLVTMLLIRKVHSLVEITNFKCESLDRNFSNFEYCRLKSVNRTYKYVSLKVNLFQTPVNQVKVNTAFYKRLNGYKPFLYNVAVDGCKFMKNQNSSPVSKYIFGVFKDASNINHSCPYDVRKTKQKTSAFRYCFKYIYFSVSAWHDIFVEKLSAENINFQITKILPFPEGKYMIQMHWFAYEINRAIIRLYYTLT</sequence>